<feature type="compositionally biased region" description="Polar residues" evidence="16">
    <location>
        <begin position="810"/>
        <end position="823"/>
    </location>
</feature>
<feature type="domain" description="S1 motif" evidence="17">
    <location>
        <begin position="39"/>
        <end position="117"/>
    </location>
</feature>
<keyword evidence="5 15" id="KW-0698">rRNA processing</keyword>
<accession>A0A1V3A211</accession>
<dbReference type="GO" id="GO:0006364">
    <property type="term" value="P:rRNA processing"/>
    <property type="evidence" value="ECO:0007669"/>
    <property type="project" value="UniProtKB-UniRule"/>
</dbReference>
<dbReference type="PANTHER" id="PTHR30001">
    <property type="entry name" value="RIBONUCLEASE"/>
    <property type="match status" value="1"/>
</dbReference>
<keyword evidence="6 15" id="KW-0819">tRNA processing</keyword>
<feature type="compositionally biased region" description="Basic and acidic residues" evidence="16">
    <location>
        <begin position="634"/>
        <end position="654"/>
    </location>
</feature>
<feature type="compositionally biased region" description="Basic and acidic residues" evidence="16">
    <location>
        <begin position="511"/>
        <end position="522"/>
    </location>
</feature>
<dbReference type="InterPro" id="IPR028878">
    <property type="entry name" value="RNase_E"/>
</dbReference>
<feature type="binding site" evidence="15">
    <location>
        <position position="404"/>
    </location>
    <ligand>
        <name>Zn(2+)</name>
        <dbReference type="ChEBI" id="CHEBI:29105"/>
        <note>ligand shared between dimeric partners</note>
    </ligand>
</feature>
<dbReference type="Pfam" id="PF10150">
    <property type="entry name" value="RNase_E_G"/>
    <property type="match status" value="1"/>
</dbReference>
<feature type="compositionally biased region" description="Basic residues" evidence="16">
    <location>
        <begin position="854"/>
        <end position="863"/>
    </location>
</feature>
<keyword evidence="3 15" id="KW-0963">Cytoplasm</keyword>
<keyword evidence="8 15" id="KW-0479">Metal-binding</keyword>
<sequence>MKRILINATQPEELRVAMVDGQRLYDLDIELPSRERKKANIYKAKITRVEPSLEAAFVNFGADRHGFLPFKEIAHSAVGAPADSDKPVREFLKEGLEILVQVEKEERGTKGAALTTFISLAGRYLVLMPNNPKAGGVSRRIEGEDRAELREALSGLNIPEEMGLIARTAGVGRSTEELQWDLDYMTALWSAVTEASKKARAPALIHQESNVIIRALRDHMRTDVGEVIIDDDTIYEQADEFVRMVMPNSLRKLKHYTDPVPLFNRYQIESQIESAFDREVQLPSGGALVIDHTEALISIDVNSARSTKGGDIEETAFHTNLEAAEEVARQLRIRDLGGLIVIDFIDMSANKHQREVENRLREALEMDRARVQVGRISRFGLLEMSRQRLRSSLGESSQITCPRCHGHGQIRSVESMALSILRLMEEEGMKDRTGLVLAQVPVDVGTFLLNEKRQAIGEIEERHGVEISIIPNPQFFTPHFTVQRVRGDEREDVVSDRSSHQLVEIVEEDPDPHQERRQKPEKPLVQGVRVSAPPPESPAAPPTGAAPSAPAGPPPEPVAQPGFFGRIWSALFPNSRPPASTAGTPTEADTPAEGEARGRRRGKGGERGPDRNRKSGDRSGDSGGNGGNRRSRGGKGDKSRKSDKPDKSGEETRTGKGGGRNGGKPEGDDKPRKERTSDPGEGKGKSAGGGRSGKAGGADKSRKGEDKSDDKTAPEGANEGPKTAETSADTPVEATTQEAADRAPETSGSGEDSGDDGKGRTRSRRSRRGGRRRGGRARSSDAAADSQEPRDDQDANATDSGGTDSGEPTADSSESGSQATTPVRSDAEPAPDAEAPEPSPSQEDSEAASASGGRKPRTRKPAKKKESAASEGDADNEAPAEAQAEQAPEAASDDTGEDASGSSSRRRRSSGSRGRSRAAQKAEGDTSDEGSAEPVTEPASDAASASAPEAGSSDESPEASTAPSSRRRRTSSTRSRKSAPASEASDASPAADAGDSKPADSAPADTGGETDADGSGSKKD</sequence>
<keyword evidence="14 15" id="KW-0472">Membrane</keyword>
<proteinExistence type="inferred from homology"/>
<evidence type="ECO:0000256" key="11">
    <source>
        <dbReference type="ARBA" id="ARBA00022801"/>
    </source>
</evidence>
<comment type="catalytic activity">
    <reaction evidence="15">
        <text>Endonucleolytic cleavage of single-stranded RNA in A- and U-rich regions.</text>
        <dbReference type="EC" id="3.1.26.12"/>
    </reaction>
</comment>
<keyword evidence="2 15" id="KW-1003">Cell membrane</keyword>
<feature type="compositionally biased region" description="Basic and acidic residues" evidence="16">
    <location>
        <begin position="697"/>
        <end position="713"/>
    </location>
</feature>
<gene>
    <name evidence="15" type="primary">rne</name>
    <name evidence="18" type="ORF">B1A74_00960</name>
</gene>
<comment type="caution">
    <text evidence="18">The sequence shown here is derived from an EMBL/GenBank/DDBJ whole genome shotgun (WGS) entry which is preliminary data.</text>
</comment>
<dbReference type="EC" id="3.1.26.12" evidence="15"/>
<feature type="compositionally biased region" description="Basic residues" evidence="16">
    <location>
        <begin position="904"/>
        <end position="918"/>
    </location>
</feature>
<dbReference type="PANTHER" id="PTHR30001:SF1">
    <property type="entry name" value="RIBONUCLEASE E_G-LIKE PROTEIN, CHLOROPLASTIC"/>
    <property type="match status" value="1"/>
</dbReference>
<dbReference type="GO" id="GO:0009898">
    <property type="term" value="C:cytoplasmic side of plasma membrane"/>
    <property type="evidence" value="ECO:0007669"/>
    <property type="project" value="UniProtKB-UniRule"/>
</dbReference>
<dbReference type="GO" id="GO:0005737">
    <property type="term" value="C:cytoplasm"/>
    <property type="evidence" value="ECO:0007669"/>
    <property type="project" value="UniProtKB-SubCell"/>
</dbReference>
<keyword evidence="10 15" id="KW-0255">Endonuclease</keyword>
<evidence type="ECO:0000256" key="2">
    <source>
        <dbReference type="ARBA" id="ARBA00022475"/>
    </source>
</evidence>
<dbReference type="SUPFAM" id="SSF50249">
    <property type="entry name" value="Nucleic acid-binding proteins"/>
    <property type="match status" value="1"/>
</dbReference>
<evidence type="ECO:0000256" key="7">
    <source>
        <dbReference type="ARBA" id="ARBA00022722"/>
    </source>
</evidence>
<feature type="binding site" evidence="15">
    <location>
        <position position="343"/>
    </location>
    <ligand>
        <name>Mg(2+)</name>
        <dbReference type="ChEBI" id="CHEBI:18420"/>
        <note>catalytic</note>
    </ligand>
</feature>
<dbReference type="GO" id="GO:0008995">
    <property type="term" value="F:ribonuclease E activity"/>
    <property type="evidence" value="ECO:0007669"/>
    <property type="project" value="UniProtKB-EC"/>
</dbReference>
<evidence type="ECO:0000256" key="12">
    <source>
        <dbReference type="ARBA" id="ARBA00022842"/>
    </source>
</evidence>
<dbReference type="EMBL" id="MUZR01000003">
    <property type="protein sequence ID" value="OOC11371.1"/>
    <property type="molecule type" value="Genomic_DNA"/>
</dbReference>
<feature type="region of interest" description="Disordered" evidence="16">
    <location>
        <begin position="491"/>
        <end position="1020"/>
    </location>
</feature>
<keyword evidence="4 15" id="KW-0997">Cell inner membrane</keyword>
<evidence type="ECO:0000256" key="8">
    <source>
        <dbReference type="ARBA" id="ARBA00022723"/>
    </source>
</evidence>
<keyword evidence="12 15" id="KW-0460">Magnesium</keyword>
<feature type="compositionally biased region" description="Basic residues" evidence="16">
    <location>
        <begin position="965"/>
        <end position="977"/>
    </location>
</feature>
<dbReference type="CDD" id="cd04453">
    <property type="entry name" value="S1_RNase_E"/>
    <property type="match status" value="1"/>
</dbReference>
<keyword evidence="11 15" id="KW-0378">Hydrolase</keyword>
<evidence type="ECO:0000313" key="19">
    <source>
        <dbReference type="Proteomes" id="UP000189177"/>
    </source>
</evidence>
<feature type="region of interest" description="Required for zinc-mediated homotetramerization and catalytic activity" evidence="15">
    <location>
        <begin position="401"/>
        <end position="404"/>
    </location>
</feature>
<feature type="binding site" evidence="15">
    <location>
        <position position="401"/>
    </location>
    <ligand>
        <name>Zn(2+)</name>
        <dbReference type="ChEBI" id="CHEBI:29105"/>
        <note>ligand shared between dimeric partners</note>
    </ligand>
</feature>
<evidence type="ECO:0000256" key="10">
    <source>
        <dbReference type="ARBA" id="ARBA00022759"/>
    </source>
</evidence>
<keyword evidence="9 15" id="KW-0699">rRNA-binding</keyword>
<evidence type="ECO:0000256" key="5">
    <source>
        <dbReference type="ARBA" id="ARBA00022552"/>
    </source>
</evidence>
<dbReference type="Gene3D" id="2.40.50.140">
    <property type="entry name" value="Nucleic acid-binding proteins"/>
    <property type="match status" value="1"/>
</dbReference>
<dbReference type="GO" id="GO:0000049">
    <property type="term" value="F:tRNA binding"/>
    <property type="evidence" value="ECO:0007669"/>
    <property type="project" value="UniProtKB-KW"/>
</dbReference>
<comment type="subcellular location">
    <subcellularLocation>
        <location evidence="15">Cytoplasm</location>
    </subcellularLocation>
    <subcellularLocation>
        <location evidence="15">Cell inner membrane</location>
        <topology evidence="15">Peripheral membrane protein</topology>
        <orientation evidence="15">Cytoplasmic side</orientation>
    </subcellularLocation>
</comment>
<evidence type="ECO:0000313" key="18">
    <source>
        <dbReference type="EMBL" id="OOC11371.1"/>
    </source>
</evidence>
<comment type="function">
    <text evidence="15">Endoribonuclease that plays a central role in RNA processing and decay. Required for the maturation of 5S and 16S rRNAs and the majority of tRNAs. Also involved in the degradation of most mRNAs.</text>
</comment>
<evidence type="ECO:0000256" key="1">
    <source>
        <dbReference type="ARBA" id="ARBA00005663"/>
    </source>
</evidence>
<dbReference type="GO" id="GO:0000287">
    <property type="term" value="F:magnesium ion binding"/>
    <property type="evidence" value="ECO:0007669"/>
    <property type="project" value="UniProtKB-UniRule"/>
</dbReference>
<comment type="cofactor">
    <cofactor evidence="15">
        <name>Mg(2+)</name>
        <dbReference type="ChEBI" id="CHEBI:18420"/>
    </cofactor>
    <text evidence="15">Binds 1 Mg(2+) ion per subunit.</text>
</comment>
<dbReference type="PROSITE" id="PS50126">
    <property type="entry name" value="S1"/>
    <property type="match status" value="1"/>
</dbReference>
<feature type="compositionally biased region" description="Low complexity" evidence="16">
    <location>
        <begin position="937"/>
        <end position="964"/>
    </location>
</feature>
<evidence type="ECO:0000256" key="15">
    <source>
        <dbReference type="HAMAP-Rule" id="MF_00970"/>
    </source>
</evidence>
<dbReference type="InterPro" id="IPR019307">
    <property type="entry name" value="RNA-bd_AU-1/RNase_E/G"/>
</dbReference>
<dbReference type="Pfam" id="PF20833">
    <property type="entry name" value="RNase_E_G_Thio"/>
    <property type="match status" value="1"/>
</dbReference>
<dbReference type="InterPro" id="IPR048583">
    <property type="entry name" value="RNase_E_G_thioredoxin-like"/>
</dbReference>
<feature type="binding site" evidence="15">
    <location>
        <position position="300"/>
    </location>
    <ligand>
        <name>Mg(2+)</name>
        <dbReference type="ChEBI" id="CHEBI:18420"/>
        <note>catalytic</note>
    </ligand>
</feature>
<dbReference type="GO" id="GO:0019843">
    <property type="term" value="F:rRNA binding"/>
    <property type="evidence" value="ECO:0007669"/>
    <property type="project" value="UniProtKB-KW"/>
</dbReference>
<dbReference type="HAMAP" id="MF_00970">
    <property type="entry name" value="RNase_E"/>
    <property type="match status" value="1"/>
</dbReference>
<evidence type="ECO:0000256" key="14">
    <source>
        <dbReference type="ARBA" id="ARBA00023136"/>
    </source>
</evidence>
<evidence type="ECO:0000256" key="6">
    <source>
        <dbReference type="ARBA" id="ARBA00022694"/>
    </source>
</evidence>
<dbReference type="Pfam" id="PF00575">
    <property type="entry name" value="S1"/>
    <property type="match status" value="1"/>
</dbReference>
<dbReference type="NCBIfam" id="TIGR00757">
    <property type="entry name" value="RNaseEG"/>
    <property type="match status" value="1"/>
</dbReference>
<dbReference type="InterPro" id="IPR003029">
    <property type="entry name" value="S1_domain"/>
</dbReference>
<dbReference type="AlphaFoldDB" id="A0A1V3A211"/>
<comment type="similarity">
    <text evidence="1">Belongs to the RNase E/G family. RNase G subfamily.</text>
</comment>
<evidence type="ECO:0000256" key="9">
    <source>
        <dbReference type="ARBA" id="ARBA00022730"/>
    </source>
</evidence>
<keyword evidence="15" id="KW-0820">tRNA-binding</keyword>
<feature type="compositionally biased region" description="Basic residues" evidence="16">
    <location>
        <begin position="760"/>
        <end position="776"/>
    </location>
</feature>
<dbReference type="SMART" id="SM00316">
    <property type="entry name" value="S1"/>
    <property type="match status" value="1"/>
</dbReference>
<keyword evidence="13 15" id="KW-0694">RNA-binding</keyword>
<comment type="subunit">
    <text evidence="15">Component of the RNA degradosome, which is a multiprotein complex involved in RNA processing and mRNA degradation. Within the RNA degradosome, RNase E assembles into a homotetramer formed by a dimer of dimers.</text>
</comment>
<keyword evidence="15" id="KW-0862">Zinc</keyword>
<feature type="compositionally biased region" description="Polar residues" evidence="16">
    <location>
        <begin position="724"/>
        <end position="738"/>
    </location>
</feature>
<keyword evidence="19" id="KW-1185">Reference proteome</keyword>
<organism evidence="18 19">
    <name type="scientific">Thioalkalivibrio halophilus</name>
    <dbReference type="NCBI Taxonomy" id="252474"/>
    <lineage>
        <taxon>Bacteria</taxon>
        <taxon>Pseudomonadati</taxon>
        <taxon>Pseudomonadota</taxon>
        <taxon>Gammaproteobacteria</taxon>
        <taxon>Chromatiales</taxon>
        <taxon>Ectothiorhodospiraceae</taxon>
        <taxon>Thioalkalivibrio</taxon>
    </lineage>
</organism>
<dbReference type="OrthoDB" id="9804278at2"/>
<dbReference type="GO" id="GO:0006402">
    <property type="term" value="P:mRNA catabolic process"/>
    <property type="evidence" value="ECO:0007669"/>
    <property type="project" value="UniProtKB-UniRule"/>
</dbReference>
<dbReference type="InterPro" id="IPR004659">
    <property type="entry name" value="RNase_E/G"/>
</dbReference>
<feature type="compositionally biased region" description="Basic and acidic residues" evidence="16">
    <location>
        <begin position="603"/>
        <end position="620"/>
    </location>
</feature>
<keyword evidence="7 15" id="KW-0540">Nuclease</keyword>
<evidence type="ECO:0000256" key="3">
    <source>
        <dbReference type="ARBA" id="ARBA00022490"/>
    </source>
</evidence>
<reference evidence="18 19" key="1">
    <citation type="submission" date="2017-02" db="EMBL/GenBank/DDBJ databases">
        <title>Genomic diversity within the haloalkaliphilic genus Thioalkalivibrio.</title>
        <authorList>
            <person name="Ahn A.-C."/>
            <person name="Meier-Kolthoff J."/>
            <person name="Overmars L."/>
            <person name="Richter M."/>
            <person name="Woyke T."/>
            <person name="Sorokin D.Y."/>
            <person name="Muyzer G."/>
        </authorList>
    </citation>
    <scope>NUCLEOTIDE SEQUENCE [LARGE SCALE GENOMIC DNA]</scope>
    <source>
        <strain evidence="18 19">HL17</strain>
    </source>
</reference>
<dbReference type="RefSeq" id="WP_077243510.1">
    <property type="nucleotide sequence ID" value="NZ_MUZR01000003.1"/>
</dbReference>
<feature type="compositionally biased region" description="Low complexity" evidence="16">
    <location>
        <begin position="978"/>
        <end position="993"/>
    </location>
</feature>
<evidence type="ECO:0000259" key="17">
    <source>
        <dbReference type="PROSITE" id="PS50126"/>
    </source>
</evidence>
<dbReference type="InterPro" id="IPR012340">
    <property type="entry name" value="NA-bd_OB-fold"/>
</dbReference>
<comment type="similarity">
    <text evidence="15">Belongs to the RNase E/G family. RNase E subfamily.</text>
</comment>
<name>A0A1V3A211_9GAMM</name>
<comment type="cofactor">
    <cofactor evidence="15">
        <name>Zn(2+)</name>
        <dbReference type="ChEBI" id="CHEBI:29105"/>
    </cofactor>
    <text evidence="15">Binds 2 Zn(2+) ions per homotetramer.</text>
</comment>
<protein>
    <recommendedName>
        <fullName evidence="15">Ribonuclease E</fullName>
        <shortName evidence="15">RNase E</shortName>
        <ecNumber evidence="15">3.1.26.12</ecNumber>
    </recommendedName>
</protein>
<dbReference type="Proteomes" id="UP000189177">
    <property type="component" value="Unassembled WGS sequence"/>
</dbReference>
<feature type="compositionally biased region" description="Gly residues" evidence="16">
    <location>
        <begin position="685"/>
        <end position="696"/>
    </location>
</feature>
<evidence type="ECO:0000256" key="4">
    <source>
        <dbReference type="ARBA" id="ARBA00022519"/>
    </source>
</evidence>
<dbReference type="STRING" id="252474.B1A74_00960"/>
<feature type="compositionally biased region" description="Basic and acidic residues" evidence="16">
    <location>
        <begin position="663"/>
        <end position="684"/>
    </location>
</feature>
<evidence type="ECO:0000256" key="16">
    <source>
        <dbReference type="SAM" id="MobiDB-lite"/>
    </source>
</evidence>
<feature type="compositionally biased region" description="Low complexity" evidence="16">
    <location>
        <begin position="879"/>
        <end position="890"/>
    </location>
</feature>
<dbReference type="Gene3D" id="3.40.1260.20">
    <property type="entry name" value="Ribonuclease E, catalytic domain"/>
    <property type="match status" value="1"/>
</dbReference>
<dbReference type="GO" id="GO:0008270">
    <property type="term" value="F:zinc ion binding"/>
    <property type="evidence" value="ECO:0007669"/>
    <property type="project" value="UniProtKB-UniRule"/>
</dbReference>
<evidence type="ECO:0000256" key="13">
    <source>
        <dbReference type="ARBA" id="ARBA00022884"/>
    </source>
</evidence>
<feature type="compositionally biased region" description="Pro residues" evidence="16">
    <location>
        <begin position="532"/>
        <end position="541"/>
    </location>
</feature>
<dbReference type="GO" id="GO:0008033">
    <property type="term" value="P:tRNA processing"/>
    <property type="evidence" value="ECO:0007669"/>
    <property type="project" value="UniProtKB-UniRule"/>
</dbReference>